<feature type="domain" description="Cytochrome c" evidence="7">
    <location>
        <begin position="68"/>
        <end position="157"/>
    </location>
</feature>
<dbReference type="GO" id="GO:0020037">
    <property type="term" value="F:heme binding"/>
    <property type="evidence" value="ECO:0007669"/>
    <property type="project" value="InterPro"/>
</dbReference>
<dbReference type="PANTHER" id="PTHR33751:SF9">
    <property type="entry name" value="CYTOCHROME C4"/>
    <property type="match status" value="1"/>
</dbReference>
<reference evidence="8 9" key="1">
    <citation type="submission" date="2019-08" db="EMBL/GenBank/DDBJ databases">
        <title>Complete genome sequence of Arcobacter acticola.</title>
        <authorList>
            <person name="Miller W."/>
        </authorList>
    </citation>
    <scope>NUCLEOTIDE SEQUENCE [LARGE SCALE GENOMIC DNA]</scope>
    <source>
        <strain evidence="8 9">KCTC 52212</strain>
    </source>
</reference>
<name>A0A6M8EQD0_9BACT</name>
<evidence type="ECO:0000313" key="8">
    <source>
        <dbReference type="EMBL" id="QKE29301.1"/>
    </source>
</evidence>
<dbReference type="Pfam" id="PF00034">
    <property type="entry name" value="Cytochrom_C"/>
    <property type="match status" value="1"/>
</dbReference>
<evidence type="ECO:0000256" key="5">
    <source>
        <dbReference type="ARBA" id="ARBA00023004"/>
    </source>
</evidence>
<evidence type="ECO:0000256" key="1">
    <source>
        <dbReference type="ARBA" id="ARBA00022448"/>
    </source>
</evidence>
<gene>
    <name evidence="8" type="primary">nosC2</name>
    <name evidence="8" type="ORF">AACT_2173</name>
</gene>
<keyword evidence="2 6" id="KW-0349">Heme</keyword>
<keyword evidence="9" id="KW-1185">Reference proteome</keyword>
<evidence type="ECO:0000256" key="6">
    <source>
        <dbReference type="PROSITE-ProRule" id="PRU00433"/>
    </source>
</evidence>
<keyword evidence="4" id="KW-0249">Electron transport</keyword>
<dbReference type="InterPro" id="IPR036909">
    <property type="entry name" value="Cyt_c-like_dom_sf"/>
</dbReference>
<dbReference type="AlphaFoldDB" id="A0A6M8EQD0"/>
<evidence type="ECO:0000256" key="4">
    <source>
        <dbReference type="ARBA" id="ARBA00022982"/>
    </source>
</evidence>
<dbReference type="SUPFAM" id="SSF46626">
    <property type="entry name" value="Cytochrome c"/>
    <property type="match status" value="1"/>
</dbReference>
<keyword evidence="3 6" id="KW-0479">Metal-binding</keyword>
<dbReference type="PANTHER" id="PTHR33751">
    <property type="entry name" value="CBB3-TYPE CYTOCHROME C OXIDASE SUBUNIT FIXP"/>
    <property type="match status" value="1"/>
</dbReference>
<organism evidence="8 9">
    <name type="scientific">Arcobacter acticola</name>
    <dbReference type="NCBI Taxonomy" id="1849015"/>
    <lineage>
        <taxon>Bacteria</taxon>
        <taxon>Pseudomonadati</taxon>
        <taxon>Campylobacterota</taxon>
        <taxon>Epsilonproteobacteria</taxon>
        <taxon>Campylobacterales</taxon>
        <taxon>Arcobacteraceae</taxon>
        <taxon>Arcobacter</taxon>
    </lineage>
</organism>
<evidence type="ECO:0000256" key="2">
    <source>
        <dbReference type="ARBA" id="ARBA00022617"/>
    </source>
</evidence>
<evidence type="ECO:0000256" key="3">
    <source>
        <dbReference type="ARBA" id="ARBA00022723"/>
    </source>
</evidence>
<dbReference type="PROSITE" id="PS51007">
    <property type="entry name" value="CYTC"/>
    <property type="match status" value="1"/>
</dbReference>
<dbReference type="InterPro" id="IPR050597">
    <property type="entry name" value="Cytochrome_c_Oxidase_Subunit"/>
</dbReference>
<dbReference type="InterPro" id="IPR009056">
    <property type="entry name" value="Cyt_c-like_dom"/>
</dbReference>
<dbReference type="GO" id="GO:0009055">
    <property type="term" value="F:electron transfer activity"/>
    <property type="evidence" value="ECO:0007669"/>
    <property type="project" value="InterPro"/>
</dbReference>
<dbReference type="KEGG" id="paco:AACT_2173"/>
<dbReference type="RefSeq" id="WP_172126910.1">
    <property type="nucleotide sequence ID" value="NZ_CP042652.1"/>
</dbReference>
<dbReference type="Proteomes" id="UP000503483">
    <property type="component" value="Chromosome"/>
</dbReference>
<evidence type="ECO:0000259" key="7">
    <source>
        <dbReference type="PROSITE" id="PS51007"/>
    </source>
</evidence>
<dbReference type="Gene3D" id="1.10.760.10">
    <property type="entry name" value="Cytochrome c-like domain"/>
    <property type="match status" value="1"/>
</dbReference>
<keyword evidence="1" id="KW-0813">Transport</keyword>
<evidence type="ECO:0000313" key="9">
    <source>
        <dbReference type="Proteomes" id="UP000503483"/>
    </source>
</evidence>
<keyword evidence="5 6" id="KW-0408">Iron</keyword>
<proteinExistence type="predicted"/>
<sequence>MKNIIAIVSTVFIIGLMVYTFSNGRAFQGGEAGNIIEDMKYIDTPKTVETVETKEQKNEDEEKLKALRDKAGNSGTFEVSNAYKSKCASCHGVDGSGEQNGKKLMGPKLIGQEEAVLYKDLVDFKAGRKENLIMKGLLINLEDEDLKNFAKEIAGFKAKQEALNQ</sequence>
<dbReference type="GO" id="GO:0046872">
    <property type="term" value="F:metal ion binding"/>
    <property type="evidence" value="ECO:0007669"/>
    <property type="project" value="UniProtKB-KW"/>
</dbReference>
<dbReference type="EMBL" id="CP042652">
    <property type="protein sequence ID" value="QKE29301.1"/>
    <property type="molecule type" value="Genomic_DNA"/>
</dbReference>
<protein>
    <submittedName>
        <fullName evidence="8">Monoheme c-type cytochrome</fullName>
    </submittedName>
</protein>
<accession>A0A6M8EQD0</accession>